<evidence type="ECO:0000259" key="5">
    <source>
        <dbReference type="Pfam" id="PF04376"/>
    </source>
</evidence>
<dbReference type="PIRSF" id="PIRSF037208">
    <property type="entry name" value="ATE_pro_prd"/>
    <property type="match status" value="1"/>
</dbReference>
<evidence type="ECO:0000256" key="3">
    <source>
        <dbReference type="ARBA" id="ARBA00023315"/>
    </source>
</evidence>
<evidence type="ECO:0000256" key="1">
    <source>
        <dbReference type="ARBA" id="ARBA00022490"/>
    </source>
</evidence>
<protein>
    <recommendedName>
        <fullName evidence="4">Aspartate/glutamate leucyltransferase</fullName>
        <ecNumber evidence="4">2.3.2.29</ecNumber>
    </recommendedName>
</protein>
<dbReference type="Pfam" id="PF04376">
    <property type="entry name" value="ATE_N"/>
    <property type="match status" value="1"/>
</dbReference>
<dbReference type="AlphaFoldDB" id="A0A426FTQ0"/>
<dbReference type="PANTHER" id="PTHR21367">
    <property type="entry name" value="ARGININE-TRNA-PROTEIN TRANSFERASE 1"/>
    <property type="match status" value="1"/>
</dbReference>
<keyword evidence="3 4" id="KW-0012">Acyltransferase</keyword>
<sequence>MRSGQPPVQEYSIRLYVTAAYPCSYLPDRMARSQVADPAIAITAGNYGHMVRNGFRRSGRHTYRPRCDNCSACIPVRVPVARFRPNRSQRRTARRHSQLTGRELPLAFCDEHYALYIRYLQARHRGGGMSEDGENQYREFLLQSSVDTRLVEFRTPDGQLMMVSIIDVLDDGLSAVYTFFEPEAPGGGLGTYGILWQIRMCQVLGLDYLYLGHWIEQAPSMRYKSNFRPLEQRIDGQWIPLKN</sequence>
<keyword evidence="8" id="KW-1185">Reference proteome</keyword>
<name>A0A426FTQ0_9BURK</name>
<dbReference type="NCBIfam" id="NF002342">
    <property type="entry name" value="PRK01305.1-3"/>
    <property type="match status" value="1"/>
</dbReference>
<dbReference type="Proteomes" id="UP000270261">
    <property type="component" value="Unassembled WGS sequence"/>
</dbReference>
<evidence type="ECO:0000256" key="2">
    <source>
        <dbReference type="ARBA" id="ARBA00022679"/>
    </source>
</evidence>
<accession>A0A426FTQ0</accession>
<feature type="domain" description="N-end rule aminoacyl transferase C-terminal" evidence="6">
    <location>
        <begin position="111"/>
        <end position="231"/>
    </location>
</feature>
<comment type="similarity">
    <text evidence="4">Belongs to the R-transferase family. Bpt subfamily.</text>
</comment>
<comment type="subcellular location">
    <subcellularLocation>
        <location evidence="4">Cytoplasm</location>
    </subcellularLocation>
</comment>
<dbReference type="PANTHER" id="PTHR21367:SF1">
    <property type="entry name" value="ARGINYL-TRNA--PROTEIN TRANSFERASE 1"/>
    <property type="match status" value="1"/>
</dbReference>
<dbReference type="RefSeq" id="WP_125095477.1">
    <property type="nucleotide sequence ID" value="NZ_RRUE01000001.1"/>
</dbReference>
<dbReference type="EC" id="2.3.2.29" evidence="4"/>
<dbReference type="GO" id="GO:0004057">
    <property type="term" value="F:arginyl-tRNA--protein transferase activity"/>
    <property type="evidence" value="ECO:0007669"/>
    <property type="project" value="InterPro"/>
</dbReference>
<dbReference type="InterPro" id="IPR007471">
    <property type="entry name" value="N-end_Aminoacyl_Trfase_N"/>
</dbReference>
<feature type="domain" description="N-end aminoacyl transferase N-terminal" evidence="5">
    <location>
        <begin position="21"/>
        <end position="91"/>
    </location>
</feature>
<dbReference type="OrthoDB" id="9782022at2"/>
<organism evidence="7 8">
    <name type="scientific">Lautropia dentalis</name>
    <dbReference type="NCBI Taxonomy" id="2490857"/>
    <lineage>
        <taxon>Bacteria</taxon>
        <taxon>Pseudomonadati</taxon>
        <taxon>Pseudomonadota</taxon>
        <taxon>Betaproteobacteria</taxon>
        <taxon>Burkholderiales</taxon>
        <taxon>Burkholderiaceae</taxon>
        <taxon>Lautropia</taxon>
    </lineage>
</organism>
<comment type="caution">
    <text evidence="7">The sequence shown here is derived from an EMBL/GenBank/DDBJ whole genome shotgun (WGS) entry which is preliminary data.</text>
</comment>
<dbReference type="Pfam" id="PF04377">
    <property type="entry name" value="ATE_C"/>
    <property type="match status" value="1"/>
</dbReference>
<comment type="catalytic activity">
    <reaction evidence="4">
        <text>N-terminal L-aspartyl-[protein] + L-leucyl-tRNA(Leu) = N-terminal L-leucyl-L-aspartyl-[protein] + tRNA(Leu) + H(+)</text>
        <dbReference type="Rhea" id="RHEA:50420"/>
        <dbReference type="Rhea" id="RHEA-COMP:9613"/>
        <dbReference type="Rhea" id="RHEA-COMP:9622"/>
        <dbReference type="Rhea" id="RHEA-COMP:12669"/>
        <dbReference type="Rhea" id="RHEA-COMP:12674"/>
        <dbReference type="ChEBI" id="CHEBI:15378"/>
        <dbReference type="ChEBI" id="CHEBI:64720"/>
        <dbReference type="ChEBI" id="CHEBI:78442"/>
        <dbReference type="ChEBI" id="CHEBI:78494"/>
        <dbReference type="ChEBI" id="CHEBI:133042"/>
        <dbReference type="EC" id="2.3.2.29"/>
    </reaction>
</comment>
<comment type="catalytic activity">
    <reaction evidence="4">
        <text>N-terminal L-glutamyl-[protein] + L-leucyl-tRNA(Leu) = N-terminal L-leucyl-L-glutamyl-[protein] + tRNA(Leu) + H(+)</text>
        <dbReference type="Rhea" id="RHEA:50412"/>
        <dbReference type="Rhea" id="RHEA-COMP:9613"/>
        <dbReference type="Rhea" id="RHEA-COMP:9622"/>
        <dbReference type="Rhea" id="RHEA-COMP:12664"/>
        <dbReference type="Rhea" id="RHEA-COMP:12668"/>
        <dbReference type="ChEBI" id="CHEBI:15378"/>
        <dbReference type="ChEBI" id="CHEBI:64721"/>
        <dbReference type="ChEBI" id="CHEBI:78442"/>
        <dbReference type="ChEBI" id="CHEBI:78494"/>
        <dbReference type="ChEBI" id="CHEBI:133041"/>
        <dbReference type="EC" id="2.3.2.29"/>
    </reaction>
</comment>
<evidence type="ECO:0000313" key="7">
    <source>
        <dbReference type="EMBL" id="RRN46050.1"/>
    </source>
</evidence>
<dbReference type="EMBL" id="RRUE01000001">
    <property type="protein sequence ID" value="RRN46050.1"/>
    <property type="molecule type" value="Genomic_DNA"/>
</dbReference>
<dbReference type="GO" id="GO:0008914">
    <property type="term" value="F:leucyl-tRNA--protein transferase activity"/>
    <property type="evidence" value="ECO:0007669"/>
    <property type="project" value="UniProtKB-UniRule"/>
</dbReference>
<keyword evidence="1 4" id="KW-0963">Cytoplasm</keyword>
<dbReference type="GO" id="GO:0005737">
    <property type="term" value="C:cytoplasm"/>
    <property type="evidence" value="ECO:0007669"/>
    <property type="project" value="UniProtKB-SubCell"/>
</dbReference>
<dbReference type="NCBIfam" id="NF002341">
    <property type="entry name" value="PRK01305.1-1"/>
    <property type="match status" value="1"/>
</dbReference>
<dbReference type="InterPro" id="IPR007472">
    <property type="entry name" value="N-end_Aminoacyl_Trfase_C"/>
</dbReference>
<proteinExistence type="inferred from homology"/>
<dbReference type="GO" id="GO:0071596">
    <property type="term" value="P:ubiquitin-dependent protein catabolic process via the N-end rule pathway"/>
    <property type="evidence" value="ECO:0007669"/>
    <property type="project" value="InterPro"/>
</dbReference>
<dbReference type="InterPro" id="IPR030700">
    <property type="entry name" value="N-end_Aminoacyl_Trfase"/>
</dbReference>
<gene>
    <name evidence="4" type="primary">bpt</name>
    <name evidence="7" type="ORF">EHV23_02770</name>
</gene>
<evidence type="ECO:0000313" key="8">
    <source>
        <dbReference type="Proteomes" id="UP000270261"/>
    </source>
</evidence>
<dbReference type="InterPro" id="IPR017138">
    <property type="entry name" value="Asp_Glu_LeuTrfase"/>
</dbReference>
<comment type="function">
    <text evidence="4">Functions in the N-end rule pathway of protein degradation where it conjugates Leu from its aminoacyl-tRNA to the N-termini of proteins containing an N-terminal aspartate or glutamate.</text>
</comment>
<dbReference type="HAMAP" id="MF_00689">
    <property type="entry name" value="Bpt"/>
    <property type="match status" value="1"/>
</dbReference>
<dbReference type="SUPFAM" id="SSF55729">
    <property type="entry name" value="Acyl-CoA N-acyltransferases (Nat)"/>
    <property type="match status" value="1"/>
</dbReference>
<keyword evidence="2 4" id="KW-0808">Transferase</keyword>
<evidence type="ECO:0000256" key="4">
    <source>
        <dbReference type="HAMAP-Rule" id="MF_00689"/>
    </source>
</evidence>
<evidence type="ECO:0000259" key="6">
    <source>
        <dbReference type="Pfam" id="PF04377"/>
    </source>
</evidence>
<reference evidence="7 8" key="1">
    <citation type="submission" date="2018-11" db="EMBL/GenBank/DDBJ databases">
        <title>Genome sequencing of Lautropia sp. KCOM 2505 (= ChDC F240).</title>
        <authorList>
            <person name="Kook J.-K."/>
            <person name="Park S.-N."/>
            <person name="Lim Y.K."/>
        </authorList>
    </citation>
    <scope>NUCLEOTIDE SEQUENCE [LARGE SCALE GENOMIC DNA]</scope>
    <source>
        <strain evidence="7 8">KCOM 2505</strain>
    </source>
</reference>
<dbReference type="InterPro" id="IPR016181">
    <property type="entry name" value="Acyl_CoA_acyltransferase"/>
</dbReference>
<dbReference type="NCBIfam" id="NF002346">
    <property type="entry name" value="PRK01305.2-3"/>
    <property type="match status" value="1"/>
</dbReference>